<evidence type="ECO:0000256" key="1">
    <source>
        <dbReference type="ARBA" id="ARBA00022679"/>
    </source>
</evidence>
<evidence type="ECO:0000256" key="2">
    <source>
        <dbReference type="SAM" id="MobiDB-lite"/>
    </source>
</evidence>
<keyword evidence="1" id="KW-0808">Transferase</keyword>
<reference evidence="4 5" key="1">
    <citation type="submission" date="2017-11" db="EMBL/GenBank/DDBJ databases">
        <title>De novo assembly and phasing of dikaryotic genomes from two isolates of Puccinia coronata f. sp. avenae, the causal agent of oat crown rust.</title>
        <authorList>
            <person name="Miller M.E."/>
            <person name="Zhang Y."/>
            <person name="Omidvar V."/>
            <person name="Sperschneider J."/>
            <person name="Schwessinger B."/>
            <person name="Raley C."/>
            <person name="Palmer J.M."/>
            <person name="Garnica D."/>
            <person name="Upadhyaya N."/>
            <person name="Rathjen J."/>
            <person name="Taylor J.M."/>
            <person name="Park R.F."/>
            <person name="Dodds P.N."/>
            <person name="Hirsch C.D."/>
            <person name="Kianian S.F."/>
            <person name="Figueroa M."/>
        </authorList>
    </citation>
    <scope>NUCLEOTIDE SEQUENCE [LARGE SCALE GENOMIC DNA]</scope>
    <source>
        <strain evidence="4">12SD80</strain>
    </source>
</reference>
<dbReference type="InterPro" id="IPR050830">
    <property type="entry name" value="Fungal_FAS"/>
</dbReference>
<dbReference type="PANTHER" id="PTHR10982:SF21">
    <property type="entry name" value="FATTY ACID SYNTHASE SUBUNIT BETA"/>
    <property type="match status" value="1"/>
</dbReference>
<sequence>MAEISTIATEILDTPADVLAAKWHACMVFIHRIQQIKKIWDKHDDEPYRGWYAVAGLSRVLGWLDVEKCFWRFKPPVAFHLPLVQEREELSPASDVEPDPVSKESYVSNPKEEPKAEFGSAPDKLEEMLLGKLGAALQSSYSGTIGKHMSSLITRLMPGGSEAEDKSYLDSVMQVHGKHSGITLSQGGATGAVGGSAGGAMINLEGLEKFQQSQDAFESQQLEVQSFKRDSRNGYRLHDLKHAD</sequence>
<dbReference type="PANTHER" id="PTHR10982">
    <property type="entry name" value="MALONYL COA-ACYL CARRIER PROTEIN TRANSACYLASE"/>
    <property type="match status" value="1"/>
</dbReference>
<feature type="domain" description="Fatty acid synthase subunit alpha acyl carrier" evidence="3">
    <location>
        <begin position="115"/>
        <end position="157"/>
    </location>
</feature>
<dbReference type="AlphaFoldDB" id="A0A2N5SQU6"/>
<dbReference type="Proteomes" id="UP000235392">
    <property type="component" value="Unassembled WGS sequence"/>
</dbReference>
<accession>A0A2N5SQU6</accession>
<gene>
    <name evidence="4" type="ORF">PCASD_23567</name>
</gene>
<organism evidence="4 5">
    <name type="scientific">Puccinia coronata f. sp. avenae</name>
    <dbReference type="NCBI Taxonomy" id="200324"/>
    <lineage>
        <taxon>Eukaryota</taxon>
        <taxon>Fungi</taxon>
        <taxon>Dikarya</taxon>
        <taxon>Basidiomycota</taxon>
        <taxon>Pucciniomycotina</taxon>
        <taxon>Pucciniomycetes</taxon>
        <taxon>Pucciniales</taxon>
        <taxon>Pucciniaceae</taxon>
        <taxon>Puccinia</taxon>
    </lineage>
</organism>
<protein>
    <recommendedName>
        <fullName evidence="3">Fatty acid synthase subunit alpha acyl carrier domain-containing protein</fullName>
    </recommendedName>
</protein>
<proteinExistence type="predicted"/>
<name>A0A2N5SQU6_9BASI</name>
<evidence type="ECO:0000313" key="4">
    <source>
        <dbReference type="EMBL" id="PLW15622.1"/>
    </source>
</evidence>
<evidence type="ECO:0000259" key="3">
    <source>
        <dbReference type="Pfam" id="PF18325"/>
    </source>
</evidence>
<feature type="region of interest" description="Disordered" evidence="2">
    <location>
        <begin position="89"/>
        <end position="119"/>
    </location>
</feature>
<comment type="caution">
    <text evidence="4">The sequence shown here is derived from an EMBL/GenBank/DDBJ whole genome shotgun (WGS) entry which is preliminary data.</text>
</comment>
<dbReference type="EMBL" id="PGCI01000792">
    <property type="protein sequence ID" value="PLW15622.1"/>
    <property type="molecule type" value="Genomic_DNA"/>
</dbReference>
<evidence type="ECO:0000313" key="5">
    <source>
        <dbReference type="Proteomes" id="UP000235392"/>
    </source>
</evidence>
<dbReference type="InterPro" id="IPR040899">
    <property type="entry name" value="Fas_alpha_ACP"/>
</dbReference>
<dbReference type="GO" id="GO:0008897">
    <property type="term" value="F:holo-[acyl-carrier-protein] synthase activity"/>
    <property type="evidence" value="ECO:0007669"/>
    <property type="project" value="InterPro"/>
</dbReference>
<dbReference type="Pfam" id="PF18325">
    <property type="entry name" value="Fas_alpha_ACP"/>
    <property type="match status" value="1"/>
</dbReference>